<evidence type="ECO:0000313" key="1">
    <source>
        <dbReference type="EMBL" id="CAG7635149.1"/>
    </source>
</evidence>
<name>A0A8J2NIB0_9HEXA</name>
<feature type="non-terminal residue" evidence="1">
    <location>
        <position position="1"/>
    </location>
</feature>
<comment type="caution">
    <text evidence="1">The sequence shown here is derived from an EMBL/GenBank/DDBJ whole genome shotgun (WGS) entry which is preliminary data.</text>
</comment>
<dbReference type="EMBL" id="CAJVCH010000937">
    <property type="protein sequence ID" value="CAG7635149.1"/>
    <property type="molecule type" value="Genomic_DNA"/>
</dbReference>
<protein>
    <submittedName>
        <fullName evidence="1">Uncharacterized protein</fullName>
    </submittedName>
</protein>
<dbReference type="Proteomes" id="UP000708208">
    <property type="component" value="Unassembled WGS sequence"/>
</dbReference>
<keyword evidence="2" id="KW-1185">Reference proteome</keyword>
<evidence type="ECO:0000313" key="2">
    <source>
        <dbReference type="Proteomes" id="UP000708208"/>
    </source>
</evidence>
<sequence>IKRAQDKVQTSWIFRQKSKFNHEVGDSQFQEFT</sequence>
<reference evidence="1" key="1">
    <citation type="submission" date="2021-06" db="EMBL/GenBank/DDBJ databases">
        <authorList>
            <person name="Hodson N. C."/>
            <person name="Mongue J. A."/>
            <person name="Jaron S. K."/>
        </authorList>
    </citation>
    <scope>NUCLEOTIDE SEQUENCE</scope>
</reference>
<proteinExistence type="predicted"/>
<organism evidence="1 2">
    <name type="scientific">Allacma fusca</name>
    <dbReference type="NCBI Taxonomy" id="39272"/>
    <lineage>
        <taxon>Eukaryota</taxon>
        <taxon>Metazoa</taxon>
        <taxon>Ecdysozoa</taxon>
        <taxon>Arthropoda</taxon>
        <taxon>Hexapoda</taxon>
        <taxon>Collembola</taxon>
        <taxon>Symphypleona</taxon>
        <taxon>Sminthuridae</taxon>
        <taxon>Allacma</taxon>
    </lineage>
</organism>
<gene>
    <name evidence="1" type="ORF">AFUS01_LOCUS226</name>
</gene>
<accession>A0A8J2NIB0</accession>
<dbReference type="AlphaFoldDB" id="A0A8J2NIB0"/>